<dbReference type="Proteomes" id="UP000821845">
    <property type="component" value="Chromosome 3"/>
</dbReference>
<evidence type="ECO:0000313" key="1">
    <source>
        <dbReference type="EMBL" id="KAH6937125.1"/>
    </source>
</evidence>
<organism evidence="1 2">
    <name type="scientific">Hyalomma asiaticum</name>
    <name type="common">Tick</name>
    <dbReference type="NCBI Taxonomy" id="266040"/>
    <lineage>
        <taxon>Eukaryota</taxon>
        <taxon>Metazoa</taxon>
        <taxon>Ecdysozoa</taxon>
        <taxon>Arthropoda</taxon>
        <taxon>Chelicerata</taxon>
        <taxon>Arachnida</taxon>
        <taxon>Acari</taxon>
        <taxon>Parasitiformes</taxon>
        <taxon>Ixodida</taxon>
        <taxon>Ixodoidea</taxon>
        <taxon>Ixodidae</taxon>
        <taxon>Hyalomminae</taxon>
        <taxon>Hyalomma</taxon>
    </lineage>
</organism>
<protein>
    <submittedName>
        <fullName evidence="1">Uncharacterized protein</fullName>
    </submittedName>
</protein>
<reference evidence="1" key="1">
    <citation type="submission" date="2020-05" db="EMBL/GenBank/DDBJ databases">
        <title>Large-scale comparative analyses of tick genomes elucidate their genetic diversity and vector capacities.</title>
        <authorList>
            <person name="Jia N."/>
            <person name="Wang J."/>
            <person name="Shi W."/>
            <person name="Du L."/>
            <person name="Sun Y."/>
            <person name="Zhan W."/>
            <person name="Jiang J."/>
            <person name="Wang Q."/>
            <person name="Zhang B."/>
            <person name="Ji P."/>
            <person name="Sakyi L.B."/>
            <person name="Cui X."/>
            <person name="Yuan T."/>
            <person name="Jiang B."/>
            <person name="Yang W."/>
            <person name="Lam T.T.-Y."/>
            <person name="Chang Q."/>
            <person name="Ding S."/>
            <person name="Wang X."/>
            <person name="Zhu J."/>
            <person name="Ruan X."/>
            <person name="Zhao L."/>
            <person name="Wei J."/>
            <person name="Que T."/>
            <person name="Du C."/>
            <person name="Cheng J."/>
            <person name="Dai P."/>
            <person name="Han X."/>
            <person name="Huang E."/>
            <person name="Gao Y."/>
            <person name="Liu J."/>
            <person name="Shao H."/>
            <person name="Ye R."/>
            <person name="Li L."/>
            <person name="Wei W."/>
            <person name="Wang X."/>
            <person name="Wang C."/>
            <person name="Yang T."/>
            <person name="Huo Q."/>
            <person name="Li W."/>
            <person name="Guo W."/>
            <person name="Chen H."/>
            <person name="Zhou L."/>
            <person name="Ni X."/>
            <person name="Tian J."/>
            <person name="Zhou Y."/>
            <person name="Sheng Y."/>
            <person name="Liu T."/>
            <person name="Pan Y."/>
            <person name="Xia L."/>
            <person name="Li J."/>
            <person name="Zhao F."/>
            <person name="Cao W."/>
        </authorList>
    </citation>
    <scope>NUCLEOTIDE SEQUENCE</scope>
    <source>
        <strain evidence="1">Hyas-2018</strain>
    </source>
</reference>
<evidence type="ECO:0000313" key="2">
    <source>
        <dbReference type="Proteomes" id="UP000821845"/>
    </source>
</evidence>
<accession>A0ACB7SR58</accession>
<proteinExistence type="predicted"/>
<keyword evidence="2" id="KW-1185">Reference proteome</keyword>
<sequence>MGQTPRDVVLPRTTNLAHCRRHGPRTVEAAPHELPLSSSSAPHGTYAHTSHPLRHRTGSCLLTTVHWFLAFDQSGTTSELCKERQRLYWKMAFSDYFYGLCTRRSRRQPQVLPMRTRRDINVGNDNLLRARKYVDTVMERLRSEMRRRGIGTAELRTMDAGSEWELRNGTITGMENVSHDGSPYPVAVLPENIDGGPTKTPVKVHYDVSASVLMLDIKFEAAYDYISPEQTVKGKVSGRMENVRLDMVIGHNLLRARKYVDTVLERLRSEMRRLGIGTAELRTMHAGSEWELRNGTITGMKNVSHDGSPYPIPVLPENIDGAPTKKPVKVKYDVWAALLMQDIEFEAAYDYISSEQTVKGKVSGRIENVRLHMIISHPLRPDGAPELTVLVVTLHSGVRLSEESIGVLNEKKLRDATEKVLGTCIEEAISSRVAPVLNEVLKGIAFPKFTDFVY</sequence>
<name>A0ACB7SR58_HYAAI</name>
<gene>
    <name evidence="1" type="ORF">HPB50_025746</name>
</gene>
<comment type="caution">
    <text evidence="1">The sequence shown here is derived from an EMBL/GenBank/DDBJ whole genome shotgun (WGS) entry which is preliminary data.</text>
</comment>
<dbReference type="EMBL" id="CM023483">
    <property type="protein sequence ID" value="KAH6937125.1"/>
    <property type="molecule type" value="Genomic_DNA"/>
</dbReference>